<keyword evidence="2" id="KW-0812">Transmembrane</keyword>
<dbReference type="InParanoid" id="Q22T90"/>
<organism evidence="2 3">
    <name type="scientific">Tetrahymena thermophila (strain SB210)</name>
    <dbReference type="NCBI Taxonomy" id="312017"/>
    <lineage>
        <taxon>Eukaryota</taxon>
        <taxon>Sar</taxon>
        <taxon>Alveolata</taxon>
        <taxon>Ciliophora</taxon>
        <taxon>Intramacronucleata</taxon>
        <taxon>Oligohymenophorea</taxon>
        <taxon>Hymenostomatida</taxon>
        <taxon>Tetrahymenina</taxon>
        <taxon>Tetrahymenidae</taxon>
        <taxon>Tetrahymena</taxon>
    </lineage>
</organism>
<protein>
    <submittedName>
        <fullName evidence="2">Transmembrane protein, putative</fullName>
    </submittedName>
</protein>
<dbReference type="HOGENOM" id="CLU_1931814_0_0_1"/>
<sequence>MKQMQKKIILCHFLLVLTSALDCSNINGSWNGFITFEVLNPVEQICNFYSKFTFPTDINVQGSNILISGTVKDKQTQVDELLPCINQYMQGVLKTFFGTCQNNILNLNSYGSPYSGIILGNQIIITGAMAQTGVGLTIILKK</sequence>
<evidence type="ECO:0000313" key="3">
    <source>
        <dbReference type="Proteomes" id="UP000009168"/>
    </source>
</evidence>
<dbReference type="Proteomes" id="UP000009168">
    <property type="component" value="Unassembled WGS sequence"/>
</dbReference>
<dbReference type="AlphaFoldDB" id="Q22T90"/>
<name>Q22T90_TETTS</name>
<feature type="signal peptide" evidence="1">
    <location>
        <begin position="1"/>
        <end position="20"/>
    </location>
</feature>
<feature type="chain" id="PRO_5004201167" evidence="1">
    <location>
        <begin position="21"/>
        <end position="142"/>
    </location>
</feature>
<accession>Q22T90</accession>
<dbReference type="EMBL" id="GG662840">
    <property type="protein sequence ID" value="EAR88548.2"/>
    <property type="molecule type" value="Genomic_DNA"/>
</dbReference>
<dbReference type="RefSeq" id="XP_001008793.2">
    <property type="nucleotide sequence ID" value="XM_001008793.2"/>
</dbReference>
<evidence type="ECO:0000256" key="1">
    <source>
        <dbReference type="SAM" id="SignalP"/>
    </source>
</evidence>
<reference evidence="3" key="1">
    <citation type="journal article" date="2006" name="PLoS Biol.">
        <title>Macronuclear genome sequence of the ciliate Tetrahymena thermophila, a model eukaryote.</title>
        <authorList>
            <person name="Eisen J.A."/>
            <person name="Coyne R.S."/>
            <person name="Wu M."/>
            <person name="Wu D."/>
            <person name="Thiagarajan M."/>
            <person name="Wortman J.R."/>
            <person name="Badger J.H."/>
            <person name="Ren Q."/>
            <person name="Amedeo P."/>
            <person name="Jones K.M."/>
            <person name="Tallon L.J."/>
            <person name="Delcher A.L."/>
            <person name="Salzberg S.L."/>
            <person name="Silva J.C."/>
            <person name="Haas B.J."/>
            <person name="Majoros W.H."/>
            <person name="Farzad M."/>
            <person name="Carlton J.M."/>
            <person name="Smith R.K. Jr."/>
            <person name="Garg J."/>
            <person name="Pearlman R.E."/>
            <person name="Karrer K.M."/>
            <person name="Sun L."/>
            <person name="Manning G."/>
            <person name="Elde N.C."/>
            <person name="Turkewitz A.P."/>
            <person name="Asai D.J."/>
            <person name="Wilkes D.E."/>
            <person name="Wang Y."/>
            <person name="Cai H."/>
            <person name="Collins K."/>
            <person name="Stewart B.A."/>
            <person name="Lee S.R."/>
            <person name="Wilamowska K."/>
            <person name="Weinberg Z."/>
            <person name="Ruzzo W.L."/>
            <person name="Wloga D."/>
            <person name="Gaertig J."/>
            <person name="Frankel J."/>
            <person name="Tsao C.-C."/>
            <person name="Gorovsky M.A."/>
            <person name="Keeling P.J."/>
            <person name="Waller R.F."/>
            <person name="Patron N.J."/>
            <person name="Cherry J.M."/>
            <person name="Stover N.A."/>
            <person name="Krieger C.J."/>
            <person name="del Toro C."/>
            <person name="Ryder H.F."/>
            <person name="Williamson S.C."/>
            <person name="Barbeau R.A."/>
            <person name="Hamilton E.P."/>
            <person name="Orias E."/>
        </authorList>
    </citation>
    <scope>NUCLEOTIDE SEQUENCE [LARGE SCALE GENOMIC DNA]</scope>
    <source>
        <strain evidence="3">SB210</strain>
    </source>
</reference>
<keyword evidence="1" id="KW-0732">Signal</keyword>
<proteinExistence type="predicted"/>
<evidence type="ECO:0000313" key="2">
    <source>
        <dbReference type="EMBL" id="EAR88548.2"/>
    </source>
</evidence>
<keyword evidence="3" id="KW-1185">Reference proteome</keyword>
<keyword evidence="2" id="KW-0472">Membrane</keyword>
<dbReference type="GeneID" id="7827328"/>
<dbReference type="KEGG" id="tet:TTHERM_00185220"/>
<gene>
    <name evidence="2" type="ORF">TTHERM_00185220</name>
</gene>